<dbReference type="AlphaFoldDB" id="A0A5C3LSI0"/>
<accession>A0A5C3LSI0</accession>
<evidence type="ECO:0000313" key="2">
    <source>
        <dbReference type="Proteomes" id="UP000308652"/>
    </source>
</evidence>
<keyword evidence="2" id="KW-1185">Reference proteome</keyword>
<gene>
    <name evidence="1" type="ORF">BDQ12DRAFT_668638</name>
</gene>
<organism evidence="1 2">
    <name type="scientific">Crucibulum laeve</name>
    <dbReference type="NCBI Taxonomy" id="68775"/>
    <lineage>
        <taxon>Eukaryota</taxon>
        <taxon>Fungi</taxon>
        <taxon>Dikarya</taxon>
        <taxon>Basidiomycota</taxon>
        <taxon>Agaricomycotina</taxon>
        <taxon>Agaricomycetes</taxon>
        <taxon>Agaricomycetidae</taxon>
        <taxon>Agaricales</taxon>
        <taxon>Agaricineae</taxon>
        <taxon>Nidulariaceae</taxon>
        <taxon>Crucibulum</taxon>
    </lineage>
</organism>
<dbReference type="OrthoDB" id="3054003at2759"/>
<evidence type="ECO:0000313" key="1">
    <source>
        <dbReference type="EMBL" id="TFK35333.1"/>
    </source>
</evidence>
<dbReference type="EMBL" id="ML213622">
    <property type="protein sequence ID" value="TFK35333.1"/>
    <property type="molecule type" value="Genomic_DNA"/>
</dbReference>
<sequence length="293" mass="32620">MSNPVFFLLPKSKKYDGLKWIEFKMTILIWWGSLSPSQEEWDRCDAYTQGMVTLNIKNPIGLGVVTNSTAAVMWKSLTNTKDVKNDLATLNAEDALNAIKYAEGSDIEEHFSCLQTAWKKAVDAGSDINKSRFRMVPSQAEESQGDFCAIVHVPLFLANENVADKDDRKAQKAGNKHVDIMGSGTSGIDGDVIKDNPPSKESPWCQLIGLPITFYKCSFQRKLIATRGLFAHAGIRMTSLGDVIGNMNAKGVAAVQIPDGVRMGQQRWANNEEWTKVQKRNHLPLQVDRMRVC</sequence>
<dbReference type="Proteomes" id="UP000308652">
    <property type="component" value="Unassembled WGS sequence"/>
</dbReference>
<proteinExistence type="predicted"/>
<reference evidence="1 2" key="1">
    <citation type="journal article" date="2019" name="Nat. Ecol. Evol.">
        <title>Megaphylogeny resolves global patterns of mushroom evolution.</title>
        <authorList>
            <person name="Varga T."/>
            <person name="Krizsan K."/>
            <person name="Foldi C."/>
            <person name="Dima B."/>
            <person name="Sanchez-Garcia M."/>
            <person name="Sanchez-Ramirez S."/>
            <person name="Szollosi G.J."/>
            <person name="Szarkandi J.G."/>
            <person name="Papp V."/>
            <person name="Albert L."/>
            <person name="Andreopoulos W."/>
            <person name="Angelini C."/>
            <person name="Antonin V."/>
            <person name="Barry K.W."/>
            <person name="Bougher N.L."/>
            <person name="Buchanan P."/>
            <person name="Buyck B."/>
            <person name="Bense V."/>
            <person name="Catcheside P."/>
            <person name="Chovatia M."/>
            <person name="Cooper J."/>
            <person name="Damon W."/>
            <person name="Desjardin D."/>
            <person name="Finy P."/>
            <person name="Geml J."/>
            <person name="Haridas S."/>
            <person name="Hughes K."/>
            <person name="Justo A."/>
            <person name="Karasinski D."/>
            <person name="Kautmanova I."/>
            <person name="Kiss B."/>
            <person name="Kocsube S."/>
            <person name="Kotiranta H."/>
            <person name="LaButti K.M."/>
            <person name="Lechner B.E."/>
            <person name="Liimatainen K."/>
            <person name="Lipzen A."/>
            <person name="Lukacs Z."/>
            <person name="Mihaltcheva S."/>
            <person name="Morgado L.N."/>
            <person name="Niskanen T."/>
            <person name="Noordeloos M.E."/>
            <person name="Ohm R.A."/>
            <person name="Ortiz-Santana B."/>
            <person name="Ovrebo C."/>
            <person name="Racz N."/>
            <person name="Riley R."/>
            <person name="Savchenko A."/>
            <person name="Shiryaev A."/>
            <person name="Soop K."/>
            <person name="Spirin V."/>
            <person name="Szebenyi C."/>
            <person name="Tomsovsky M."/>
            <person name="Tulloss R.E."/>
            <person name="Uehling J."/>
            <person name="Grigoriev I.V."/>
            <person name="Vagvolgyi C."/>
            <person name="Papp T."/>
            <person name="Martin F.M."/>
            <person name="Miettinen O."/>
            <person name="Hibbett D.S."/>
            <person name="Nagy L.G."/>
        </authorList>
    </citation>
    <scope>NUCLEOTIDE SEQUENCE [LARGE SCALE GENOMIC DNA]</scope>
    <source>
        <strain evidence="1 2">CBS 166.37</strain>
    </source>
</reference>
<name>A0A5C3LSI0_9AGAR</name>
<protein>
    <submittedName>
        <fullName evidence="1">Uncharacterized protein</fullName>
    </submittedName>
</protein>
<dbReference type="Pfam" id="PF14223">
    <property type="entry name" value="Retrotran_gag_2"/>
    <property type="match status" value="1"/>
</dbReference>
<dbReference type="STRING" id="68775.A0A5C3LSI0"/>